<dbReference type="EMBL" id="BGZK01000230">
    <property type="protein sequence ID" value="GBP30186.1"/>
    <property type="molecule type" value="Genomic_DNA"/>
</dbReference>
<proteinExistence type="predicted"/>
<evidence type="ECO:0000313" key="2">
    <source>
        <dbReference type="Proteomes" id="UP000299102"/>
    </source>
</evidence>
<dbReference type="Proteomes" id="UP000299102">
    <property type="component" value="Unassembled WGS sequence"/>
</dbReference>
<evidence type="ECO:0000313" key="1">
    <source>
        <dbReference type="EMBL" id="GBP30186.1"/>
    </source>
</evidence>
<organism evidence="1 2">
    <name type="scientific">Eumeta variegata</name>
    <name type="common">Bagworm moth</name>
    <name type="synonym">Eumeta japonica</name>
    <dbReference type="NCBI Taxonomy" id="151549"/>
    <lineage>
        <taxon>Eukaryota</taxon>
        <taxon>Metazoa</taxon>
        <taxon>Ecdysozoa</taxon>
        <taxon>Arthropoda</taxon>
        <taxon>Hexapoda</taxon>
        <taxon>Insecta</taxon>
        <taxon>Pterygota</taxon>
        <taxon>Neoptera</taxon>
        <taxon>Endopterygota</taxon>
        <taxon>Lepidoptera</taxon>
        <taxon>Glossata</taxon>
        <taxon>Ditrysia</taxon>
        <taxon>Tineoidea</taxon>
        <taxon>Psychidae</taxon>
        <taxon>Oiketicinae</taxon>
        <taxon>Eumeta</taxon>
    </lineage>
</organism>
<reference evidence="1 2" key="1">
    <citation type="journal article" date="2019" name="Commun. Biol.">
        <title>The bagworm genome reveals a unique fibroin gene that provides high tensile strength.</title>
        <authorList>
            <person name="Kono N."/>
            <person name="Nakamura H."/>
            <person name="Ohtoshi R."/>
            <person name="Tomita M."/>
            <person name="Numata K."/>
            <person name="Arakawa K."/>
        </authorList>
    </citation>
    <scope>NUCLEOTIDE SEQUENCE [LARGE SCALE GENOMIC DNA]</scope>
</reference>
<keyword evidence="2" id="KW-1185">Reference proteome</keyword>
<protein>
    <submittedName>
        <fullName evidence="1">Uncharacterized protein</fullName>
    </submittedName>
</protein>
<accession>A0A4C1UW02</accession>
<sequence>MDLSEARRICKDRIMWKSIASAFPSGKQTMFFSEWVPLRCYRITNTIEIISTGEAVSNFASKGEMRPTLPYLIKCVPCADVWPRGVRGAPPGPSRFDRIVSTENT</sequence>
<name>A0A4C1UW02_EUMVA</name>
<gene>
    <name evidence="1" type="ORF">EVAR_94494_1</name>
</gene>
<comment type="caution">
    <text evidence="1">The sequence shown here is derived from an EMBL/GenBank/DDBJ whole genome shotgun (WGS) entry which is preliminary data.</text>
</comment>
<dbReference type="AlphaFoldDB" id="A0A4C1UW02"/>